<proteinExistence type="predicted"/>
<evidence type="ECO:0000313" key="3">
    <source>
        <dbReference type="Proteomes" id="UP000298663"/>
    </source>
</evidence>
<protein>
    <recommendedName>
        <fullName evidence="1">BTB domain-containing protein</fullName>
    </recommendedName>
</protein>
<dbReference type="InterPro" id="IPR011333">
    <property type="entry name" value="SKP1/BTB/POZ_sf"/>
</dbReference>
<dbReference type="Gene3D" id="3.30.710.10">
    <property type="entry name" value="Potassium Channel Kv1.1, Chain A"/>
    <property type="match status" value="1"/>
</dbReference>
<organism evidence="2 3">
    <name type="scientific">Steinernema carpocapsae</name>
    <name type="common">Entomopathogenic nematode</name>
    <dbReference type="NCBI Taxonomy" id="34508"/>
    <lineage>
        <taxon>Eukaryota</taxon>
        <taxon>Metazoa</taxon>
        <taxon>Ecdysozoa</taxon>
        <taxon>Nematoda</taxon>
        <taxon>Chromadorea</taxon>
        <taxon>Rhabditida</taxon>
        <taxon>Tylenchina</taxon>
        <taxon>Panagrolaimomorpha</taxon>
        <taxon>Strongyloidoidea</taxon>
        <taxon>Steinernematidae</taxon>
        <taxon>Steinernema</taxon>
    </lineage>
</organism>
<dbReference type="PANTHER" id="PTHR22744:SF14">
    <property type="entry name" value="BTB DOMAIN-CONTAINING PROTEIN-RELATED"/>
    <property type="match status" value="1"/>
</dbReference>
<dbReference type="AlphaFoldDB" id="A0A4V6A540"/>
<dbReference type="Proteomes" id="UP000298663">
    <property type="component" value="Unassembled WGS sequence"/>
</dbReference>
<dbReference type="SUPFAM" id="SSF54695">
    <property type="entry name" value="POZ domain"/>
    <property type="match status" value="1"/>
</dbReference>
<dbReference type="InterPro" id="IPR000210">
    <property type="entry name" value="BTB/POZ_dom"/>
</dbReference>
<sequence length="180" mass="20474">MSFITDLSDPKNALIGDSDDAAKLKIGEHELWLPKKHLAYQSPFFAGLFKNNFKEGADSCYDLKGLGDLKLQELLQFIGIVHGLDMPVNAISAEGLLHLADLFQCKVVLRRCENYLRQTVDKRFPLSKKLLLCDRFKLNTLLIEMVDKISVEEWKKLHLPSGISPLLASLVMQKFRLFDL</sequence>
<dbReference type="Pfam" id="PF00651">
    <property type="entry name" value="BTB"/>
    <property type="match status" value="1"/>
</dbReference>
<accession>A0A4V6A540</accession>
<reference evidence="2 3" key="1">
    <citation type="journal article" date="2015" name="Genome Biol.">
        <title>Comparative genomics of Steinernema reveals deeply conserved gene regulatory networks.</title>
        <authorList>
            <person name="Dillman A.R."/>
            <person name="Macchietto M."/>
            <person name="Porter C.F."/>
            <person name="Rogers A."/>
            <person name="Williams B."/>
            <person name="Antoshechkin I."/>
            <person name="Lee M.M."/>
            <person name="Goodwin Z."/>
            <person name="Lu X."/>
            <person name="Lewis E.E."/>
            <person name="Goodrich-Blair H."/>
            <person name="Stock S.P."/>
            <person name="Adams B.J."/>
            <person name="Sternberg P.W."/>
            <person name="Mortazavi A."/>
        </authorList>
    </citation>
    <scope>NUCLEOTIDE SEQUENCE [LARGE SCALE GENOMIC DNA]</scope>
    <source>
        <strain evidence="2 3">ALL</strain>
    </source>
</reference>
<gene>
    <name evidence="2" type="ORF">L596_013196</name>
</gene>
<evidence type="ECO:0000259" key="1">
    <source>
        <dbReference type="SMART" id="SM00225"/>
    </source>
</evidence>
<reference evidence="2 3" key="2">
    <citation type="journal article" date="2019" name="G3 (Bethesda)">
        <title>Hybrid Assembly of the Genome of the Entomopathogenic Nematode Steinernema carpocapsae Identifies the X-Chromosome.</title>
        <authorList>
            <person name="Serra L."/>
            <person name="Macchietto M."/>
            <person name="Macias-Munoz A."/>
            <person name="McGill C.J."/>
            <person name="Rodriguez I.M."/>
            <person name="Rodriguez B."/>
            <person name="Murad R."/>
            <person name="Mortazavi A."/>
        </authorList>
    </citation>
    <scope>NUCLEOTIDE SEQUENCE [LARGE SCALE GENOMIC DNA]</scope>
    <source>
        <strain evidence="2 3">ALL</strain>
    </source>
</reference>
<dbReference type="PANTHER" id="PTHR22744">
    <property type="entry name" value="HELIX LOOP HELIX PROTEIN 21-RELATED"/>
    <property type="match status" value="1"/>
</dbReference>
<dbReference type="OrthoDB" id="409824at2759"/>
<dbReference type="SMART" id="SM00225">
    <property type="entry name" value="BTB"/>
    <property type="match status" value="1"/>
</dbReference>
<evidence type="ECO:0000313" key="2">
    <source>
        <dbReference type="EMBL" id="TKR89035.1"/>
    </source>
</evidence>
<name>A0A4V6A540_STECR</name>
<feature type="domain" description="BTB" evidence="1">
    <location>
        <begin position="20"/>
        <end position="120"/>
    </location>
</feature>
<comment type="caution">
    <text evidence="2">The sequence shown here is derived from an EMBL/GenBank/DDBJ whole genome shotgun (WGS) entry which is preliminary data.</text>
</comment>
<dbReference type="EMBL" id="AZBU02000003">
    <property type="protein sequence ID" value="TKR89035.1"/>
    <property type="molecule type" value="Genomic_DNA"/>
</dbReference>
<keyword evidence="3" id="KW-1185">Reference proteome</keyword>